<keyword evidence="1" id="KW-0732">Signal</keyword>
<reference evidence="3" key="1">
    <citation type="journal article" date="2015" name="Genome Announc.">
        <title>Draft genome sequence of the cellulolytic fungus Chaetomium globosum.</title>
        <authorList>
            <person name="Cuomo C.A."/>
            <person name="Untereiner W.A."/>
            <person name="Ma L.-J."/>
            <person name="Grabherr M."/>
            <person name="Birren B.W."/>
        </authorList>
    </citation>
    <scope>NUCLEOTIDE SEQUENCE [LARGE SCALE GENOMIC DNA]</scope>
    <source>
        <strain evidence="3">ATCC 6205 / CBS 148.51 / DSM 1962 / NBRC 6347 / NRRL 1970</strain>
    </source>
</reference>
<evidence type="ECO:0000313" key="2">
    <source>
        <dbReference type="EMBL" id="EAQ92475.1"/>
    </source>
</evidence>
<dbReference type="Proteomes" id="UP000001056">
    <property type="component" value="Unassembled WGS sequence"/>
</dbReference>
<dbReference type="RefSeq" id="XP_001219931.1">
    <property type="nucleotide sequence ID" value="XM_001219930.1"/>
</dbReference>
<dbReference type="InParanoid" id="Q2HGE4"/>
<proteinExistence type="predicted"/>
<organism evidence="2 3">
    <name type="scientific">Chaetomium globosum (strain ATCC 6205 / CBS 148.51 / DSM 1962 / NBRC 6347 / NRRL 1970)</name>
    <name type="common">Soil fungus</name>
    <dbReference type="NCBI Taxonomy" id="306901"/>
    <lineage>
        <taxon>Eukaryota</taxon>
        <taxon>Fungi</taxon>
        <taxon>Dikarya</taxon>
        <taxon>Ascomycota</taxon>
        <taxon>Pezizomycotina</taxon>
        <taxon>Sordariomycetes</taxon>
        <taxon>Sordariomycetidae</taxon>
        <taxon>Sordariales</taxon>
        <taxon>Chaetomiaceae</taxon>
        <taxon>Chaetomium</taxon>
    </lineage>
</organism>
<feature type="signal peptide" evidence="1">
    <location>
        <begin position="1"/>
        <end position="23"/>
    </location>
</feature>
<feature type="chain" id="PRO_5004209237" evidence="1">
    <location>
        <begin position="24"/>
        <end position="58"/>
    </location>
</feature>
<keyword evidence="3" id="KW-1185">Reference proteome</keyword>
<accession>Q2HGE4</accession>
<dbReference type="GeneID" id="4386855"/>
<name>Q2HGE4_CHAGB</name>
<protein>
    <submittedName>
        <fullName evidence="2">Uncharacterized protein</fullName>
    </submittedName>
</protein>
<dbReference type="AlphaFoldDB" id="Q2HGE4"/>
<evidence type="ECO:0000313" key="3">
    <source>
        <dbReference type="Proteomes" id="UP000001056"/>
    </source>
</evidence>
<dbReference type="HOGENOM" id="CLU_2978932_0_0_1"/>
<dbReference type="VEuPathDB" id="FungiDB:CHGG_00710"/>
<dbReference type="EMBL" id="CH408029">
    <property type="protein sequence ID" value="EAQ92475.1"/>
    <property type="molecule type" value="Genomic_DNA"/>
</dbReference>
<sequence>MAYFSSLLCSFLLLFLPPLPSFGLTSRVSRLEASGASYRLVRYRRERFSPRIQGQGSP</sequence>
<gene>
    <name evidence="2" type="ORF">CHGG_00710</name>
</gene>
<evidence type="ECO:0000256" key="1">
    <source>
        <dbReference type="SAM" id="SignalP"/>
    </source>
</evidence>